<dbReference type="AlphaFoldDB" id="A0A0L0S9X1"/>
<organism evidence="2 3">
    <name type="scientific">Allomyces macrogynus (strain ATCC 38327)</name>
    <name type="common">Allomyces javanicus var. macrogynus</name>
    <dbReference type="NCBI Taxonomy" id="578462"/>
    <lineage>
        <taxon>Eukaryota</taxon>
        <taxon>Fungi</taxon>
        <taxon>Fungi incertae sedis</taxon>
        <taxon>Blastocladiomycota</taxon>
        <taxon>Blastocladiomycetes</taxon>
        <taxon>Blastocladiales</taxon>
        <taxon>Blastocladiaceae</taxon>
        <taxon>Allomyces</taxon>
    </lineage>
</organism>
<feature type="compositionally biased region" description="Polar residues" evidence="1">
    <location>
        <begin position="1"/>
        <end position="11"/>
    </location>
</feature>
<feature type="compositionally biased region" description="Pro residues" evidence="1">
    <location>
        <begin position="28"/>
        <end position="47"/>
    </location>
</feature>
<reference evidence="2 3" key="1">
    <citation type="submission" date="2009-11" db="EMBL/GenBank/DDBJ databases">
        <title>Annotation of Allomyces macrogynus ATCC 38327.</title>
        <authorList>
            <consortium name="The Broad Institute Genome Sequencing Platform"/>
            <person name="Russ C."/>
            <person name="Cuomo C."/>
            <person name="Burger G."/>
            <person name="Gray M.W."/>
            <person name="Holland P.W.H."/>
            <person name="King N."/>
            <person name="Lang F.B.F."/>
            <person name="Roger A.J."/>
            <person name="Ruiz-Trillo I."/>
            <person name="Young S.K."/>
            <person name="Zeng Q."/>
            <person name="Gargeya S."/>
            <person name="Fitzgerald M."/>
            <person name="Haas B."/>
            <person name="Abouelleil A."/>
            <person name="Alvarado L."/>
            <person name="Arachchi H.M."/>
            <person name="Berlin A."/>
            <person name="Chapman S.B."/>
            <person name="Gearin G."/>
            <person name="Goldberg J."/>
            <person name="Griggs A."/>
            <person name="Gujja S."/>
            <person name="Hansen M."/>
            <person name="Heiman D."/>
            <person name="Howarth C."/>
            <person name="Larimer J."/>
            <person name="Lui A."/>
            <person name="MacDonald P.J.P."/>
            <person name="McCowen C."/>
            <person name="Montmayeur A."/>
            <person name="Murphy C."/>
            <person name="Neiman D."/>
            <person name="Pearson M."/>
            <person name="Priest M."/>
            <person name="Roberts A."/>
            <person name="Saif S."/>
            <person name="Shea T."/>
            <person name="Sisk P."/>
            <person name="Stolte C."/>
            <person name="Sykes S."/>
            <person name="Wortman J."/>
            <person name="Nusbaum C."/>
            <person name="Birren B."/>
        </authorList>
    </citation>
    <scope>NUCLEOTIDE SEQUENCE [LARGE SCALE GENOMIC DNA]</scope>
    <source>
        <strain evidence="2 3">ATCC 38327</strain>
    </source>
</reference>
<feature type="region of interest" description="Disordered" evidence="1">
    <location>
        <begin position="1"/>
        <end position="56"/>
    </location>
</feature>
<evidence type="ECO:0000256" key="1">
    <source>
        <dbReference type="SAM" id="MobiDB-lite"/>
    </source>
</evidence>
<name>A0A0L0S9X1_ALLM3</name>
<reference evidence="3" key="2">
    <citation type="submission" date="2009-11" db="EMBL/GenBank/DDBJ databases">
        <title>The Genome Sequence of Allomyces macrogynus strain ATCC 38327.</title>
        <authorList>
            <consortium name="The Broad Institute Genome Sequencing Platform"/>
            <person name="Russ C."/>
            <person name="Cuomo C."/>
            <person name="Shea T."/>
            <person name="Young S.K."/>
            <person name="Zeng Q."/>
            <person name="Koehrsen M."/>
            <person name="Haas B."/>
            <person name="Borodovsky M."/>
            <person name="Guigo R."/>
            <person name="Alvarado L."/>
            <person name="Berlin A."/>
            <person name="Borenstein D."/>
            <person name="Chen Z."/>
            <person name="Engels R."/>
            <person name="Freedman E."/>
            <person name="Gellesch M."/>
            <person name="Goldberg J."/>
            <person name="Griggs A."/>
            <person name="Gujja S."/>
            <person name="Heiman D."/>
            <person name="Hepburn T."/>
            <person name="Howarth C."/>
            <person name="Jen D."/>
            <person name="Larson L."/>
            <person name="Lewis B."/>
            <person name="Mehta T."/>
            <person name="Park D."/>
            <person name="Pearson M."/>
            <person name="Roberts A."/>
            <person name="Saif S."/>
            <person name="Shenoy N."/>
            <person name="Sisk P."/>
            <person name="Stolte C."/>
            <person name="Sykes S."/>
            <person name="Walk T."/>
            <person name="White J."/>
            <person name="Yandava C."/>
            <person name="Burger G."/>
            <person name="Gray M.W."/>
            <person name="Holland P.W.H."/>
            <person name="King N."/>
            <person name="Lang F.B.F."/>
            <person name="Roger A.J."/>
            <person name="Ruiz-Trillo I."/>
            <person name="Lander E."/>
            <person name="Nusbaum C."/>
        </authorList>
    </citation>
    <scope>NUCLEOTIDE SEQUENCE [LARGE SCALE GENOMIC DNA]</scope>
    <source>
        <strain evidence="3">ATCC 38327</strain>
    </source>
</reference>
<evidence type="ECO:0000313" key="2">
    <source>
        <dbReference type="EMBL" id="KNE59190.1"/>
    </source>
</evidence>
<dbReference type="Proteomes" id="UP000054350">
    <property type="component" value="Unassembled WGS sequence"/>
</dbReference>
<evidence type="ECO:0000313" key="3">
    <source>
        <dbReference type="Proteomes" id="UP000054350"/>
    </source>
</evidence>
<protein>
    <submittedName>
        <fullName evidence="2">Uncharacterized protein</fullName>
    </submittedName>
</protein>
<sequence>MPHTRSATATQLLPRRPLQPRKPLRPSSSPPHAPDALVPPTPVPTPGTSPAAAPKPAAVRHTIDVLPADVLALILSQMVATDSLSALLHAQLNALYKCTLEQWGVNTEINPRARKIKTFFAVLMRELQNGRCVTCARGKLDSTIDPFGGRCREC</sequence>
<dbReference type="EMBL" id="GG745334">
    <property type="protein sequence ID" value="KNE59190.1"/>
    <property type="molecule type" value="Genomic_DNA"/>
</dbReference>
<gene>
    <name evidence="2" type="ORF">AMAG_18120</name>
</gene>
<accession>A0A0L0S9X1</accession>
<proteinExistence type="predicted"/>
<dbReference type="VEuPathDB" id="FungiDB:AMAG_18120"/>
<keyword evidence="3" id="KW-1185">Reference proteome</keyword>